<reference evidence="2" key="1">
    <citation type="journal article" date="2019" name="Sci. Rep.">
        <title>Draft genome of Tanacetum cinerariifolium, the natural source of mosquito coil.</title>
        <authorList>
            <person name="Yamashiro T."/>
            <person name="Shiraishi A."/>
            <person name="Satake H."/>
            <person name="Nakayama K."/>
        </authorList>
    </citation>
    <scope>NUCLEOTIDE SEQUENCE</scope>
</reference>
<dbReference type="PANTHER" id="PTHR46148:SF59">
    <property type="entry name" value="NUCLEOTIDYLTRANSFERASE, RIBONUCLEASE H"/>
    <property type="match status" value="1"/>
</dbReference>
<evidence type="ECO:0000259" key="1">
    <source>
        <dbReference type="Pfam" id="PF24626"/>
    </source>
</evidence>
<comment type="caution">
    <text evidence="2">The sequence shown here is derived from an EMBL/GenBank/DDBJ whole genome shotgun (WGS) entry which is preliminary data.</text>
</comment>
<dbReference type="EMBL" id="BKCJ010000435">
    <property type="protein sequence ID" value="GEU33175.1"/>
    <property type="molecule type" value="Genomic_DNA"/>
</dbReference>
<protein>
    <submittedName>
        <fullName evidence="2">Reverse transcriptase domain-containing protein</fullName>
    </submittedName>
</protein>
<gene>
    <name evidence="2" type="ORF">Tci_005153</name>
</gene>
<keyword evidence="2" id="KW-0808">Transferase</keyword>
<organism evidence="2">
    <name type="scientific">Tanacetum cinerariifolium</name>
    <name type="common">Dalmatian daisy</name>
    <name type="synonym">Chrysanthemum cinerariifolium</name>
    <dbReference type="NCBI Taxonomy" id="118510"/>
    <lineage>
        <taxon>Eukaryota</taxon>
        <taxon>Viridiplantae</taxon>
        <taxon>Streptophyta</taxon>
        <taxon>Embryophyta</taxon>
        <taxon>Tracheophyta</taxon>
        <taxon>Spermatophyta</taxon>
        <taxon>Magnoliopsida</taxon>
        <taxon>eudicotyledons</taxon>
        <taxon>Gunneridae</taxon>
        <taxon>Pentapetalae</taxon>
        <taxon>asterids</taxon>
        <taxon>campanulids</taxon>
        <taxon>Asterales</taxon>
        <taxon>Asteraceae</taxon>
        <taxon>Asteroideae</taxon>
        <taxon>Anthemideae</taxon>
        <taxon>Anthemidinae</taxon>
        <taxon>Tanacetum</taxon>
    </lineage>
</organism>
<keyword evidence="2" id="KW-0695">RNA-directed DNA polymerase</keyword>
<dbReference type="GO" id="GO:0003964">
    <property type="term" value="F:RNA-directed DNA polymerase activity"/>
    <property type="evidence" value="ECO:0007669"/>
    <property type="project" value="UniProtKB-KW"/>
</dbReference>
<feature type="domain" description="Tf2-1-like SH3-like" evidence="1">
    <location>
        <begin position="51"/>
        <end position="104"/>
    </location>
</feature>
<evidence type="ECO:0000313" key="2">
    <source>
        <dbReference type="EMBL" id="GEU33175.1"/>
    </source>
</evidence>
<dbReference type="AlphaFoldDB" id="A0A6L2JB25"/>
<dbReference type="PANTHER" id="PTHR46148">
    <property type="entry name" value="CHROMO DOMAIN-CONTAINING PROTEIN"/>
    <property type="match status" value="1"/>
</dbReference>
<proteinExistence type="predicted"/>
<dbReference type="InterPro" id="IPR056924">
    <property type="entry name" value="SH3_Tf2-1"/>
</dbReference>
<name>A0A6L2JB25_TANCI</name>
<accession>A0A6L2JB25</accession>
<sequence>MAIIAKCFRYSPLVISPLEKIVQIRHHLQDAKDQQRSYPDVRRKSLEFQVGDRVMLKISPHKGIIRFGKRGKLKPRYIGPFKMINKIGPVAYKLELPEELNNVHIDAIVLSNSIQNPCSNTLKGCYKVDVHMYRSMIGSLMYLTSSRPDIMFAVCACARYQVNPKVSHLHAVKKILRRDLRLADEEGIDCLLNSTIFEQLALIGSCSAQCLIEDEDFVKRLSSHYKEPIEKEIQAMVNILVSGEEYDKVFNHLDMLHAPFEKAQGYRQAADKGKDTIDGKLVGKVYAANRLVCDDGCSSHALLSLVSAVRRVYAARVYGC</sequence>
<keyword evidence="2" id="KW-0548">Nucleotidyltransferase</keyword>
<dbReference type="Pfam" id="PF24626">
    <property type="entry name" value="SH3_Tf2-1"/>
    <property type="match status" value="1"/>
</dbReference>